<dbReference type="AlphaFoldDB" id="A0A4Y9A9H3"/>
<dbReference type="OrthoDB" id="9811746at2"/>
<gene>
    <name evidence="2" type="ORF">E4U82_14180</name>
</gene>
<dbReference type="SUPFAM" id="SSF52200">
    <property type="entry name" value="Toll/Interleukin receptor TIR domain"/>
    <property type="match status" value="1"/>
</dbReference>
<dbReference type="EMBL" id="SRHY01000029">
    <property type="protein sequence ID" value="TFJ92125.1"/>
    <property type="molecule type" value="Genomic_DNA"/>
</dbReference>
<name>A0A4Y9A9H3_9BACI</name>
<dbReference type="InterPro" id="IPR015032">
    <property type="entry name" value="ThsB__TIR-like_domain"/>
</dbReference>
<evidence type="ECO:0000313" key="2">
    <source>
        <dbReference type="EMBL" id="TFJ92125.1"/>
    </source>
</evidence>
<evidence type="ECO:0000313" key="3">
    <source>
        <dbReference type="Proteomes" id="UP000298484"/>
    </source>
</evidence>
<evidence type="ECO:0000259" key="1">
    <source>
        <dbReference type="Pfam" id="PF08937"/>
    </source>
</evidence>
<organism evidence="2 3">
    <name type="scientific">Lentibacillus salicampi</name>
    <dbReference type="NCBI Taxonomy" id="175306"/>
    <lineage>
        <taxon>Bacteria</taxon>
        <taxon>Bacillati</taxon>
        <taxon>Bacillota</taxon>
        <taxon>Bacilli</taxon>
        <taxon>Bacillales</taxon>
        <taxon>Bacillaceae</taxon>
        <taxon>Lentibacillus</taxon>
    </lineage>
</organism>
<dbReference type="Pfam" id="PF08937">
    <property type="entry name" value="ThsB_TIR"/>
    <property type="match status" value="1"/>
</dbReference>
<dbReference type="Proteomes" id="UP000298484">
    <property type="component" value="Unassembled WGS sequence"/>
</dbReference>
<comment type="caution">
    <text evidence="2">The sequence shown here is derived from an EMBL/GenBank/DDBJ whole genome shotgun (WGS) entry which is preliminary data.</text>
</comment>
<dbReference type="InterPro" id="IPR035897">
    <property type="entry name" value="Toll_tir_struct_dom_sf"/>
</dbReference>
<accession>A0A4Y9A9H3</accession>
<protein>
    <recommendedName>
        <fullName evidence="1">Thoeris protein ThsB TIR-like domain-containing protein</fullName>
    </recommendedName>
</protein>
<proteinExistence type="predicted"/>
<reference evidence="2 3" key="1">
    <citation type="submission" date="2019-03" db="EMBL/GenBank/DDBJ databases">
        <title>Genome sequence of Lentibacillus salicampi ATCC BAA-719.</title>
        <authorList>
            <person name="Maclea K.S."/>
            <person name="Simoes Junior M."/>
        </authorList>
    </citation>
    <scope>NUCLEOTIDE SEQUENCE [LARGE SCALE GENOMIC DNA]</scope>
    <source>
        <strain evidence="2 3">ATCC BAA-719</strain>
    </source>
</reference>
<dbReference type="RefSeq" id="WP_135110827.1">
    <property type="nucleotide sequence ID" value="NZ_SRHY01000029.1"/>
</dbReference>
<sequence length="178" mass="20946">MGKIRHKVFISYHHEDQEEVDQFIKTFDDERDVFIRRGLGLSMEDDIVKSDDTDYVMRRIRELYLKDSTVTIVLLGKCTWARKYVDWEIQSSLRQGETVTPNGLLGIKLPSYNNNGYPNRLNLNLLNEGESDCYARVKEYPSRKDSLSNWIDDAFDARTNRKSLINNPRDRFKNNRSC</sequence>
<feature type="domain" description="Thoeris protein ThsB TIR-like" evidence="1">
    <location>
        <begin position="9"/>
        <end position="111"/>
    </location>
</feature>
<dbReference type="Gene3D" id="3.40.50.10140">
    <property type="entry name" value="Toll/interleukin-1 receptor homology (TIR) domain"/>
    <property type="match status" value="1"/>
</dbReference>
<keyword evidence="3" id="KW-1185">Reference proteome</keyword>